<dbReference type="EMBL" id="JAKIKS010000038">
    <property type="protein sequence ID" value="MCL1125071.1"/>
    <property type="molecule type" value="Genomic_DNA"/>
</dbReference>
<proteinExistence type="predicted"/>
<name>A0ABT0LBJ4_9GAMM</name>
<protein>
    <recommendedName>
        <fullName evidence="3">N-acetyltransferase domain-containing protein</fullName>
    </recommendedName>
</protein>
<accession>A0ABT0LBJ4</accession>
<dbReference type="Proteomes" id="UP001203423">
    <property type="component" value="Unassembled WGS sequence"/>
</dbReference>
<organism evidence="1 2">
    <name type="scientific">Shewanella surugensis</name>
    <dbReference type="NCBI Taxonomy" id="212020"/>
    <lineage>
        <taxon>Bacteria</taxon>
        <taxon>Pseudomonadati</taxon>
        <taxon>Pseudomonadota</taxon>
        <taxon>Gammaproteobacteria</taxon>
        <taxon>Alteromonadales</taxon>
        <taxon>Shewanellaceae</taxon>
        <taxon>Shewanella</taxon>
    </lineage>
</organism>
<evidence type="ECO:0000313" key="2">
    <source>
        <dbReference type="Proteomes" id="UP001203423"/>
    </source>
</evidence>
<dbReference type="RefSeq" id="WP_248940341.1">
    <property type="nucleotide sequence ID" value="NZ_JAKIKS010000038.1"/>
</dbReference>
<keyword evidence="2" id="KW-1185">Reference proteome</keyword>
<evidence type="ECO:0008006" key="3">
    <source>
        <dbReference type="Google" id="ProtNLM"/>
    </source>
</evidence>
<reference evidence="1 2" key="1">
    <citation type="submission" date="2022-01" db="EMBL/GenBank/DDBJ databases">
        <title>Whole genome-based taxonomy of the Shewanellaceae.</title>
        <authorList>
            <person name="Martin-Rodriguez A.J."/>
        </authorList>
    </citation>
    <scope>NUCLEOTIDE SEQUENCE [LARGE SCALE GENOMIC DNA]</scope>
    <source>
        <strain evidence="1 2">DSM 17177</strain>
    </source>
</reference>
<evidence type="ECO:0000313" key="1">
    <source>
        <dbReference type="EMBL" id="MCL1125071.1"/>
    </source>
</evidence>
<comment type="caution">
    <text evidence="1">The sequence shown here is derived from an EMBL/GenBank/DDBJ whole genome shotgun (WGS) entry which is preliminary data.</text>
</comment>
<sequence length="262" mass="29434">MLLKISVPFLRFSNKPKNISKVSTLSYQSLSSQSQQKLLDNIYSIYQESSLTLTKVAFRDAFFNTEAVQLCVFYNKTKELVGFINVSTLSIKDVKGKEHAVFCAGVFFKTGYKGGKLAVLFGFSQFLKFKFRHMATPISYVTLVSNPAVYTLLAENAYKLYPVADRPTPEYVKHIFAETANARKISIINQEKSLALSQATPKNISQLERSKKLTSSPFALFFNKMNPHYSKGEAMLVFIELNATAFIVGLSKCIKNLVVGKR</sequence>
<gene>
    <name evidence="1" type="ORF">L2764_11445</name>
</gene>